<dbReference type="InterPro" id="IPR036812">
    <property type="entry name" value="NAD(P)_OxRdtase_dom_sf"/>
</dbReference>
<dbReference type="EMBL" id="JAUKTV010000002">
    <property type="protein sequence ID" value="KAK0744940.1"/>
    <property type="molecule type" value="Genomic_DNA"/>
</dbReference>
<dbReference type="PANTHER" id="PTHR43827:SF8">
    <property type="entry name" value="ALDO_KETO REDUCTASE FAMILY PROTEIN"/>
    <property type="match status" value="1"/>
</dbReference>
<evidence type="ECO:0000256" key="1">
    <source>
        <dbReference type="ARBA" id="ARBA00023002"/>
    </source>
</evidence>
<protein>
    <submittedName>
        <fullName evidence="3">NADP-dependent oxidoreductase domain-containing protein</fullName>
    </submittedName>
</protein>
<keyword evidence="1" id="KW-0560">Oxidoreductase</keyword>
<dbReference type="Gene3D" id="3.20.20.100">
    <property type="entry name" value="NADP-dependent oxidoreductase domain"/>
    <property type="match status" value="1"/>
</dbReference>
<proteinExistence type="predicted"/>
<evidence type="ECO:0000313" key="3">
    <source>
        <dbReference type="EMBL" id="KAK0744940.1"/>
    </source>
</evidence>
<dbReference type="InterPro" id="IPR020471">
    <property type="entry name" value="AKR"/>
</dbReference>
<dbReference type="SUPFAM" id="SSF51430">
    <property type="entry name" value="NAD(P)-linked oxidoreductase"/>
    <property type="match status" value="1"/>
</dbReference>
<sequence length="299" mass="33731">MAESMIGNGPTLQNGDHIPRILYGTARRKQKAPPDVYTALQTGYRGIDTASSRRFHQEDEDGRAIRRFLDHGTNAGRASRKEIFVQSKFAAPPSHDEPLPYNIGDDIKTRVLKSFVRSADDLVIDTLDAYFLHTPLSTTGATVEAWRVLQQLVSRGAVRYLGIANVKLPQLNRLYDQVEVRPTFVQNWFRKTTVYDREVMAFCKTHNITYQIFGVFDEENADLLTCEPVQRRAQEASLTAHQALLQLLFGVAAAQGLRLCVLDGTTSPDHMQENLLAVDHLDHLDGQDLVHFCRLIGWD</sequence>
<name>A0AA40ESX9_9PEZI</name>
<dbReference type="InterPro" id="IPR023210">
    <property type="entry name" value="NADP_OxRdtase_dom"/>
</dbReference>
<dbReference type="GO" id="GO:0016491">
    <property type="term" value="F:oxidoreductase activity"/>
    <property type="evidence" value="ECO:0007669"/>
    <property type="project" value="UniProtKB-KW"/>
</dbReference>
<dbReference type="Pfam" id="PF00248">
    <property type="entry name" value="Aldo_ket_red"/>
    <property type="match status" value="1"/>
</dbReference>
<dbReference type="PANTHER" id="PTHR43827">
    <property type="entry name" value="2,5-DIKETO-D-GLUCONIC ACID REDUCTASE"/>
    <property type="match status" value="1"/>
</dbReference>
<reference evidence="3" key="1">
    <citation type="submission" date="2023-06" db="EMBL/GenBank/DDBJ databases">
        <title>Genome-scale phylogeny and comparative genomics of the fungal order Sordariales.</title>
        <authorList>
            <consortium name="Lawrence Berkeley National Laboratory"/>
            <person name="Hensen N."/>
            <person name="Bonometti L."/>
            <person name="Westerberg I."/>
            <person name="Brannstrom I.O."/>
            <person name="Guillou S."/>
            <person name="Cros-Aarteil S."/>
            <person name="Calhoun S."/>
            <person name="Haridas S."/>
            <person name="Kuo A."/>
            <person name="Mondo S."/>
            <person name="Pangilinan J."/>
            <person name="Riley R."/>
            <person name="Labutti K."/>
            <person name="Andreopoulos B."/>
            <person name="Lipzen A."/>
            <person name="Chen C."/>
            <person name="Yanf M."/>
            <person name="Daum C."/>
            <person name="Ng V."/>
            <person name="Clum A."/>
            <person name="Steindorff A."/>
            <person name="Ohm R."/>
            <person name="Martin F."/>
            <person name="Silar P."/>
            <person name="Natvig D."/>
            <person name="Lalanne C."/>
            <person name="Gautier V."/>
            <person name="Ament-Velasquez S.L."/>
            <person name="Kruys A."/>
            <person name="Hutchinson M.I."/>
            <person name="Powell A.J."/>
            <person name="Barry K."/>
            <person name="Miller A.N."/>
            <person name="Grigoriev I.V."/>
            <person name="Debuchy R."/>
            <person name="Gladieux P."/>
            <person name="Thoren M.H."/>
            <person name="Johannesson H."/>
        </authorList>
    </citation>
    <scope>NUCLEOTIDE SEQUENCE</scope>
    <source>
        <strain evidence="3">CBS 540.89</strain>
    </source>
</reference>
<organism evidence="3 4">
    <name type="scientific">Apiosordaria backusii</name>
    <dbReference type="NCBI Taxonomy" id="314023"/>
    <lineage>
        <taxon>Eukaryota</taxon>
        <taxon>Fungi</taxon>
        <taxon>Dikarya</taxon>
        <taxon>Ascomycota</taxon>
        <taxon>Pezizomycotina</taxon>
        <taxon>Sordariomycetes</taxon>
        <taxon>Sordariomycetidae</taxon>
        <taxon>Sordariales</taxon>
        <taxon>Lasiosphaeriaceae</taxon>
        <taxon>Apiosordaria</taxon>
    </lineage>
</organism>
<accession>A0AA40ESX9</accession>
<dbReference type="Proteomes" id="UP001172159">
    <property type="component" value="Unassembled WGS sequence"/>
</dbReference>
<keyword evidence="4" id="KW-1185">Reference proteome</keyword>
<comment type="caution">
    <text evidence="3">The sequence shown here is derived from an EMBL/GenBank/DDBJ whole genome shotgun (WGS) entry which is preliminary data.</text>
</comment>
<feature type="domain" description="NADP-dependent oxidoreductase" evidence="2">
    <location>
        <begin position="29"/>
        <end position="253"/>
    </location>
</feature>
<dbReference type="AlphaFoldDB" id="A0AA40ESX9"/>
<evidence type="ECO:0000313" key="4">
    <source>
        <dbReference type="Proteomes" id="UP001172159"/>
    </source>
</evidence>
<evidence type="ECO:0000259" key="2">
    <source>
        <dbReference type="Pfam" id="PF00248"/>
    </source>
</evidence>
<gene>
    <name evidence="3" type="ORF">B0T21DRAFT_408005</name>
</gene>